<dbReference type="Proteomes" id="UP000075880">
    <property type="component" value="Unassembled WGS sequence"/>
</dbReference>
<proteinExistence type="predicted"/>
<reference evidence="2" key="1">
    <citation type="submission" date="2024-04" db="UniProtKB">
        <authorList>
            <consortium name="EnsemblMetazoa"/>
        </authorList>
    </citation>
    <scope>IDENTIFICATION</scope>
    <source>
        <strain evidence="2">EBRO</strain>
    </source>
</reference>
<evidence type="ECO:0000313" key="2">
    <source>
        <dbReference type="EnsemblMetazoa" id="ENSAATROPP013629"/>
    </source>
</evidence>
<name>A0AAG5DS52_ANOAO</name>
<dbReference type="CDD" id="cd01644">
    <property type="entry name" value="RT_pepA17"/>
    <property type="match status" value="1"/>
</dbReference>
<evidence type="ECO:0000313" key="3">
    <source>
        <dbReference type="Proteomes" id="UP000075880"/>
    </source>
</evidence>
<dbReference type="InterPro" id="IPR036397">
    <property type="entry name" value="RNaseH_sf"/>
</dbReference>
<accession>A0AAG5DS52</accession>
<protein>
    <recommendedName>
        <fullName evidence="1">Integrase catalytic domain-containing protein</fullName>
    </recommendedName>
</protein>
<dbReference type="InterPro" id="IPR043502">
    <property type="entry name" value="DNA/RNA_pol_sf"/>
</dbReference>
<dbReference type="Gene3D" id="3.30.420.10">
    <property type="entry name" value="Ribonuclease H-like superfamily/Ribonuclease H"/>
    <property type="match status" value="1"/>
</dbReference>
<dbReference type="GO" id="GO:0015074">
    <property type="term" value="P:DNA integration"/>
    <property type="evidence" value="ECO:0007669"/>
    <property type="project" value="InterPro"/>
</dbReference>
<dbReference type="InterPro" id="IPR008042">
    <property type="entry name" value="Retrotrans_Pao"/>
</dbReference>
<dbReference type="Gene3D" id="2.40.70.10">
    <property type="entry name" value="Acid Proteases"/>
    <property type="match status" value="1"/>
</dbReference>
<dbReference type="InterPro" id="IPR001584">
    <property type="entry name" value="Integrase_cat-core"/>
</dbReference>
<evidence type="ECO:0000259" key="1">
    <source>
        <dbReference type="PROSITE" id="PS50994"/>
    </source>
</evidence>
<dbReference type="InterPro" id="IPR012337">
    <property type="entry name" value="RNaseH-like_sf"/>
</dbReference>
<dbReference type="InterPro" id="IPR021109">
    <property type="entry name" value="Peptidase_aspartic_dom_sf"/>
</dbReference>
<dbReference type="SUPFAM" id="SSF53098">
    <property type="entry name" value="Ribonuclease H-like"/>
    <property type="match status" value="1"/>
</dbReference>
<dbReference type="GO" id="GO:0003676">
    <property type="term" value="F:nucleic acid binding"/>
    <property type="evidence" value="ECO:0007669"/>
    <property type="project" value="InterPro"/>
</dbReference>
<dbReference type="AlphaFoldDB" id="A0AAG5DS52"/>
<dbReference type="GO" id="GO:0071897">
    <property type="term" value="P:DNA biosynthetic process"/>
    <property type="evidence" value="ECO:0007669"/>
    <property type="project" value="UniProtKB-ARBA"/>
</dbReference>
<dbReference type="EnsemblMetazoa" id="ENSAATROPT015156">
    <property type="protein sequence ID" value="ENSAATROPP013629"/>
    <property type="gene ID" value="ENSAATROPG012335"/>
</dbReference>
<sequence>MNLSPIDRRQFVSEKKLCYNCLRMGHILSGCRSKHTWRRCRRRHHTLLHLEETNSPPGPSSGIAVSSAVAEAGKRHQTFLLTAIVNVVDNFGIEHSARALIDSGSQPNLISQRLAKILRIKGSKANISIQGVSKASETVRESLNVKIRSKRSDYQCSMNFLVISKFPAELPTQFIFTESWKTPQHILLADPEFNKPQPIDLVLGIEHYFTFFTGAPLIRLGPDLPQLVESVFGWMVAGSAPVEASRVETTSTITICSSVVSLEESMERFWKTEQLQMRDGYSPEERRCEKLYTASTDRDETGRYIVRLPRRPDFEARLGSSRESALRRFELLEKRLEKNCALKAEYHKFMQEYLQLRHMRLVNTDEKEPATTYYLPHHPVFKESSTTTKLRVVFDGSSKTSSGYSLNESLCKGPVVQDELLDLLLRFRTYEVALVGDVEKMYRQVKLHPDDCALVRIFFRFSPQDPVQVYELCTVTYGLTPSSFLATRTLLQLADDEGSAYPLADSALRRNFYVDDLIGGAQSIEGAKKLRSELSALLSKGGFDLRKWTSNRLEVLSGLAEDQLGNKSSLHFDSHETVKALGVSWKPESDTLHFDCHIQTPSDEEVSTKRTALSNIARLFDPLGMLAPVIVCAKIIMQEMWMSACGWDVPLPESIRKRWMSFWAELPALEHYAVPRCTFLPLAANIEIHTFADASIAAFGACSYVRCEDATGKVQIALISAKSKVAPVKRVSIARLELNACVLASHLHHRVKKTIDVHVDASFFWTDSSICLHWIRATPSTWKTYVANRVSEIQHFTDGHVWNHIAGVENPADIVSRGLSVPEFLESSVWRKGPAWLSLPRSSWPISTPAEIKENDVMESNTAVLTILEHARCNEIFIRWSEYRRLVSRVAYCLRFIRKTRNRLRGIITVVDSSDILPEVLTTEELAEADDCLVRLAQQDGFAAEIKDLKNGKQLKKQSSLRRLTPFLDGKGIMRVGGRLNLANLPFQSKHPALLPRDHPFPRLLAEHQHQILLHGGGRLLLSSIRERYWPLQGRMLVKSVVRRCFRCMRSQPVAAQQQMGQLPACRVTPGRPFAVTGIFCFATKAVHLELVGDLSTQGFIAALRRFTCRRGVPEHLHSDNGKNFEGAKNELLELFGRFESEQEQSRISTACAEQGITWHMIPPRAPHFGGLWEAA</sequence>
<dbReference type="Pfam" id="PF05380">
    <property type="entry name" value="Peptidase_A17"/>
    <property type="match status" value="1"/>
</dbReference>
<dbReference type="SUPFAM" id="SSF56672">
    <property type="entry name" value="DNA/RNA polymerases"/>
    <property type="match status" value="1"/>
</dbReference>
<organism evidence="2 3">
    <name type="scientific">Anopheles atroparvus</name>
    <name type="common">European mosquito</name>
    <dbReference type="NCBI Taxonomy" id="41427"/>
    <lineage>
        <taxon>Eukaryota</taxon>
        <taxon>Metazoa</taxon>
        <taxon>Ecdysozoa</taxon>
        <taxon>Arthropoda</taxon>
        <taxon>Hexapoda</taxon>
        <taxon>Insecta</taxon>
        <taxon>Pterygota</taxon>
        <taxon>Neoptera</taxon>
        <taxon>Endopterygota</taxon>
        <taxon>Diptera</taxon>
        <taxon>Nematocera</taxon>
        <taxon>Culicoidea</taxon>
        <taxon>Culicidae</taxon>
        <taxon>Anophelinae</taxon>
        <taxon>Anopheles</taxon>
    </lineage>
</organism>
<dbReference type="CDD" id="cd00303">
    <property type="entry name" value="retropepsin_like"/>
    <property type="match status" value="1"/>
</dbReference>
<keyword evidence="3" id="KW-1185">Reference proteome</keyword>
<dbReference type="PANTHER" id="PTHR47331">
    <property type="entry name" value="PHD-TYPE DOMAIN-CONTAINING PROTEIN"/>
    <property type="match status" value="1"/>
</dbReference>
<feature type="domain" description="Integrase catalytic" evidence="1">
    <location>
        <begin position="1049"/>
        <end position="1176"/>
    </location>
</feature>
<dbReference type="PANTHER" id="PTHR47331:SF1">
    <property type="entry name" value="GAG-LIKE PROTEIN"/>
    <property type="match status" value="1"/>
</dbReference>
<dbReference type="PROSITE" id="PS50994">
    <property type="entry name" value="INTEGRASE"/>
    <property type="match status" value="1"/>
</dbReference>
<dbReference type="GO" id="GO:0042575">
    <property type="term" value="C:DNA polymerase complex"/>
    <property type="evidence" value="ECO:0007669"/>
    <property type="project" value="UniProtKB-ARBA"/>
</dbReference>